<sequence length="357" mass="40379">MAGIEVIGVILGTIPSTDYQLRRVKGRLELHKCQQLLDSIDRDIDKLDRLTTSSFKLEPLRVERRRHIQSIFWQNVRDQARGLFESLNSRFLPCSCNRLHQANLRLDRRQATDVGMPAHFALLLTFQGSSCNPQGLPWRWKDIELEYLPCISPWTFESVSPVPDPARKRAHFGPSTTVSPAPDLRVGAGSPPPELAIRIDNLCRTIIDGYRSGYCLGILDAQRWQYNMHSVLGPGSQNQVSEAKYVPSCATPSFFNSQVEVFAPQPNLRATEGQNIYIQYEQVFALGVALLELAHGSPLSSLKRNDDLNDSEEAKASTEYRIAMRLADRIHEREPENYAKAVIRCIRCNFDAFKIGL</sequence>
<dbReference type="PANTHER" id="PTHR35186:SF4">
    <property type="entry name" value="PRION-INHIBITION AND PROPAGATION HELO DOMAIN-CONTAINING PROTEIN"/>
    <property type="match status" value="1"/>
</dbReference>
<accession>A0A6G1JER4</accession>
<name>A0A6G1JER4_9PLEO</name>
<evidence type="ECO:0000259" key="1">
    <source>
        <dbReference type="Pfam" id="PF24476"/>
    </source>
</evidence>
<organism evidence="2 3">
    <name type="scientific">Lentithecium fluviatile CBS 122367</name>
    <dbReference type="NCBI Taxonomy" id="1168545"/>
    <lineage>
        <taxon>Eukaryota</taxon>
        <taxon>Fungi</taxon>
        <taxon>Dikarya</taxon>
        <taxon>Ascomycota</taxon>
        <taxon>Pezizomycotina</taxon>
        <taxon>Dothideomycetes</taxon>
        <taxon>Pleosporomycetidae</taxon>
        <taxon>Pleosporales</taxon>
        <taxon>Massarineae</taxon>
        <taxon>Lentitheciaceae</taxon>
        <taxon>Lentithecium</taxon>
    </lineage>
</organism>
<dbReference type="PANTHER" id="PTHR35186">
    <property type="entry name" value="ANK_REP_REGION DOMAIN-CONTAINING PROTEIN"/>
    <property type="match status" value="1"/>
</dbReference>
<evidence type="ECO:0000313" key="3">
    <source>
        <dbReference type="Proteomes" id="UP000799291"/>
    </source>
</evidence>
<keyword evidence="3" id="KW-1185">Reference proteome</keyword>
<dbReference type="AlphaFoldDB" id="A0A6G1JER4"/>
<dbReference type="OrthoDB" id="3565018at2759"/>
<evidence type="ECO:0000313" key="2">
    <source>
        <dbReference type="EMBL" id="KAF2688928.1"/>
    </source>
</evidence>
<feature type="domain" description="DUF7580" evidence="1">
    <location>
        <begin position="271"/>
        <end position="350"/>
    </location>
</feature>
<proteinExistence type="predicted"/>
<dbReference type="Proteomes" id="UP000799291">
    <property type="component" value="Unassembled WGS sequence"/>
</dbReference>
<protein>
    <recommendedName>
        <fullName evidence="1">DUF7580 domain-containing protein</fullName>
    </recommendedName>
</protein>
<reference evidence="2" key="1">
    <citation type="journal article" date="2020" name="Stud. Mycol.">
        <title>101 Dothideomycetes genomes: a test case for predicting lifestyles and emergence of pathogens.</title>
        <authorList>
            <person name="Haridas S."/>
            <person name="Albert R."/>
            <person name="Binder M."/>
            <person name="Bloem J."/>
            <person name="Labutti K."/>
            <person name="Salamov A."/>
            <person name="Andreopoulos B."/>
            <person name="Baker S."/>
            <person name="Barry K."/>
            <person name="Bills G."/>
            <person name="Bluhm B."/>
            <person name="Cannon C."/>
            <person name="Castanera R."/>
            <person name="Culley D."/>
            <person name="Daum C."/>
            <person name="Ezra D."/>
            <person name="Gonzalez J."/>
            <person name="Henrissat B."/>
            <person name="Kuo A."/>
            <person name="Liang C."/>
            <person name="Lipzen A."/>
            <person name="Lutzoni F."/>
            <person name="Magnuson J."/>
            <person name="Mondo S."/>
            <person name="Nolan M."/>
            <person name="Ohm R."/>
            <person name="Pangilinan J."/>
            <person name="Park H.-J."/>
            <person name="Ramirez L."/>
            <person name="Alfaro M."/>
            <person name="Sun H."/>
            <person name="Tritt A."/>
            <person name="Yoshinaga Y."/>
            <person name="Zwiers L.-H."/>
            <person name="Turgeon B."/>
            <person name="Goodwin S."/>
            <person name="Spatafora J."/>
            <person name="Crous P."/>
            <person name="Grigoriev I."/>
        </authorList>
    </citation>
    <scope>NUCLEOTIDE SEQUENCE</scope>
    <source>
        <strain evidence="2">CBS 122367</strain>
    </source>
</reference>
<dbReference type="EMBL" id="MU005573">
    <property type="protein sequence ID" value="KAF2688928.1"/>
    <property type="molecule type" value="Genomic_DNA"/>
</dbReference>
<dbReference type="InterPro" id="IPR056002">
    <property type="entry name" value="DUF7580"/>
</dbReference>
<dbReference type="Pfam" id="PF24476">
    <property type="entry name" value="DUF7580"/>
    <property type="match status" value="1"/>
</dbReference>
<gene>
    <name evidence="2" type="ORF">K458DRAFT_385090</name>
</gene>